<dbReference type="CDD" id="cd00609">
    <property type="entry name" value="AAT_like"/>
    <property type="match status" value="1"/>
</dbReference>
<dbReference type="InterPro" id="IPR015421">
    <property type="entry name" value="PyrdxlP-dep_Trfase_major"/>
</dbReference>
<keyword evidence="1" id="KW-0808">Transferase</keyword>
<accession>A0A9D1LBG7</accession>
<protein>
    <submittedName>
        <fullName evidence="1">Aminotransferase</fullName>
    </submittedName>
</protein>
<reference evidence="1" key="2">
    <citation type="journal article" date="2021" name="PeerJ">
        <title>Extensive microbial diversity within the chicken gut microbiome revealed by metagenomics and culture.</title>
        <authorList>
            <person name="Gilroy R."/>
            <person name="Ravi A."/>
            <person name="Getino M."/>
            <person name="Pursley I."/>
            <person name="Horton D.L."/>
            <person name="Alikhan N.F."/>
            <person name="Baker D."/>
            <person name="Gharbi K."/>
            <person name="Hall N."/>
            <person name="Watson M."/>
            <person name="Adriaenssens E.M."/>
            <person name="Foster-Nyarko E."/>
            <person name="Jarju S."/>
            <person name="Secka A."/>
            <person name="Antonio M."/>
            <person name="Oren A."/>
            <person name="Chaudhuri R.R."/>
            <person name="La Ragione R."/>
            <person name="Hildebrand F."/>
            <person name="Pallen M.J."/>
        </authorList>
    </citation>
    <scope>NUCLEOTIDE SEQUENCE</scope>
    <source>
        <strain evidence="1">ChiHcec3-11533</strain>
    </source>
</reference>
<dbReference type="Pfam" id="PF12897">
    <property type="entry name" value="Asp_aminotransf"/>
    <property type="match status" value="1"/>
</dbReference>
<comment type="caution">
    <text evidence="1">The sequence shown here is derived from an EMBL/GenBank/DDBJ whole genome shotgun (WGS) entry which is preliminary data.</text>
</comment>
<dbReference type="Proteomes" id="UP000824072">
    <property type="component" value="Unassembled WGS sequence"/>
</dbReference>
<dbReference type="SUPFAM" id="SSF53383">
    <property type="entry name" value="PLP-dependent transferases"/>
    <property type="match status" value="1"/>
</dbReference>
<dbReference type="PANTHER" id="PTHR43799">
    <property type="entry name" value="AMINOTRANSFERASE, PUTATIVE-RELATED"/>
    <property type="match status" value="1"/>
</dbReference>
<dbReference type="AlphaFoldDB" id="A0A9D1LBG7"/>
<gene>
    <name evidence="1" type="ORF">IAB02_02280</name>
</gene>
<dbReference type="Gene3D" id="3.90.1150.10">
    <property type="entry name" value="Aspartate Aminotransferase, domain 1"/>
    <property type="match status" value="1"/>
</dbReference>
<dbReference type="InterPro" id="IPR015424">
    <property type="entry name" value="PyrdxlP-dep_Trfase"/>
</dbReference>
<dbReference type="Gene3D" id="3.40.640.10">
    <property type="entry name" value="Type I PLP-dependent aspartate aminotransferase-like (Major domain)"/>
    <property type="match status" value="1"/>
</dbReference>
<sequence>MELSAMTSAEILDLRRRYERMRERGLQLDLSRGRPSKEQLDLSLPMLEPLSDYVCEDGQDARNYGDAAGIPEARRLFGEILGMPPEQVVMGGNSSVHLIFDALSRFVLHGPLEGDTPWGKLPKVRFICPVPGYDWHFGMLDTLGIECVPVEIGEDGPDMEEVERLALDPTVKGMICVPMYSNPTGVTFSDAVVDRLARMETAAGDFRLIWDNAYCVHHLYAGKRERLKNIYRACVEAGNPDRPMLFTSTSKITFAGGGVSAMAASPRNMARQRALLTYQCICYDKVNQLRHARFLPDLAAVEKHMERQAALLRPKFEAVEATLRELGDLVRWRKPLGGYFLCVRVAEGTARRVVELCREAGVTLTPAGSTYPGGKDPRDSVLRLAPTSPPLEELYRVMEVFSLAVRLAWAEKCEGK</sequence>
<evidence type="ECO:0000313" key="1">
    <source>
        <dbReference type="EMBL" id="HIU33370.1"/>
    </source>
</evidence>
<name>A0A9D1LBG7_9FIRM</name>
<organism evidence="1 2">
    <name type="scientific">Candidatus Pullichristensenella excrementigallinarum</name>
    <dbReference type="NCBI Taxonomy" id="2840907"/>
    <lineage>
        <taxon>Bacteria</taxon>
        <taxon>Bacillati</taxon>
        <taxon>Bacillota</taxon>
        <taxon>Clostridia</taxon>
        <taxon>Candidatus Pullichristensenella</taxon>
    </lineage>
</organism>
<dbReference type="InterPro" id="IPR024551">
    <property type="entry name" value="AspAT_Ic"/>
</dbReference>
<proteinExistence type="predicted"/>
<dbReference type="InterPro" id="IPR015422">
    <property type="entry name" value="PyrdxlP-dep_Trfase_small"/>
</dbReference>
<dbReference type="EMBL" id="DVMU01000054">
    <property type="protein sequence ID" value="HIU33370.1"/>
    <property type="molecule type" value="Genomic_DNA"/>
</dbReference>
<keyword evidence="1" id="KW-0032">Aminotransferase</keyword>
<reference evidence="1" key="1">
    <citation type="submission" date="2020-10" db="EMBL/GenBank/DDBJ databases">
        <authorList>
            <person name="Gilroy R."/>
        </authorList>
    </citation>
    <scope>NUCLEOTIDE SEQUENCE</scope>
    <source>
        <strain evidence="1">ChiHcec3-11533</strain>
    </source>
</reference>
<dbReference type="GO" id="GO:0004069">
    <property type="term" value="F:L-aspartate:2-oxoglutarate aminotransferase activity"/>
    <property type="evidence" value="ECO:0007669"/>
    <property type="project" value="InterPro"/>
</dbReference>
<evidence type="ECO:0000313" key="2">
    <source>
        <dbReference type="Proteomes" id="UP000824072"/>
    </source>
</evidence>
<dbReference type="PANTHER" id="PTHR43799:SF1">
    <property type="entry name" value="ASPARTATE AMINOTRANSFERASE"/>
    <property type="match status" value="1"/>
</dbReference>